<dbReference type="InterPro" id="IPR001431">
    <property type="entry name" value="Pept_M16_Zn_BS"/>
</dbReference>
<sequence>MRLMPKQLVQFIFTLLFFFTGANALAQNNWQVLPGEIEKSANDPRQYQAITLKNNMTVLLISDKTARKSAAAVSLAIGSMDEPQSQAGLAHYLEHMVLMGSKRFPEPGNFSDYLAKHGGSHNASTGSNYTDFYFEVENNALKGATERLADALAEPLLDPVNADKERNAVNAELTMARSRDGHRMYQVRAETWNPAHPISRFSGGNLETLRDKPGSILHEELLKFYNTYYSSNLMKAVIYGPESAEELAKLANETFGTIPDRHAAVPQITVPLITAAEQQKIIHYVPAQPQKSLDFEFVIDNNSKDFRKQTDTYIAYLLGSRSEGTLANWLISGGLAENVSASASSTLARNQGVFIISVSLTDEGMAKRDEITAAVFAYLNLIKEKGINKDYFDEIARVNMLAFRYNSVVRDMNYVESLANTMMEYPVKNVLNVGYLADDWDPAAIKARLADLTPEKARIWYTSPQEPSNKKAYFVDAPYQVDAVTAAQMDKWRKSEGDFRFSLPALNPFIPDNFDLIKQQEQQKPVQLTDTEKLRLFYMPSRYFADEPKAIIALELRNRNAGRTAKDVVTSALLSYVSELKLNQLSYQASVAGMGINISDDDGLNISVSGYSQHLPELLTTAVTEYQSFTPAASELAQAKSWYREQVAVSDNGKAYEMAMRPFSRLKSVPYFEDKDRLAALDTITESDITQYRDRLIREGALQMFVFGNLTAPQAEQIASKAQAQLGSQGTEWWVGDYYVIDKALKPNFDEKANSTDNALANIFIPDGYSRTEGAAFSSVLSKILHPWFYDQLRTQEQLGYALFAFNPNFGRQWGIGFLLQSNEKNPAYLSQRFDDFYINAEKRLKALDNAEFDKYRNALLTEMTQPPETFEEEASRYSFDFKNNYFDFNTREQTIAAVKKMTKQDVVTFYENAVMSKKGLALYSQVTGAGGKADDYAKPAGWTTYPSVTAFQALLPVKEEIR</sequence>
<keyword evidence="8 20" id="KW-0378">Hydrolase</keyword>
<evidence type="ECO:0000256" key="11">
    <source>
        <dbReference type="ARBA" id="ARBA00029597"/>
    </source>
</evidence>
<dbReference type="EMBL" id="ABKJEP030000014">
    <property type="protein sequence ID" value="EMO9456233.1"/>
    <property type="molecule type" value="Genomic_DNA"/>
</dbReference>
<comment type="cofactor">
    <cofactor evidence="1">
        <name>Zn(2+)</name>
        <dbReference type="ChEBI" id="CHEBI:29105"/>
    </cofactor>
</comment>
<comment type="function">
    <text evidence="2">Endopeptidase that degrades small peptides of less than 7 kDa, such as glucagon and insulin.</text>
</comment>
<evidence type="ECO:0000256" key="9">
    <source>
        <dbReference type="ARBA" id="ARBA00022833"/>
    </source>
</evidence>
<feature type="domain" description="Peptidase M16 middle/third" evidence="18">
    <location>
        <begin position="403"/>
        <end position="680"/>
    </location>
</feature>
<evidence type="ECO:0000256" key="15">
    <source>
        <dbReference type="SAM" id="SignalP"/>
    </source>
</evidence>
<dbReference type="Pfam" id="PF16187">
    <property type="entry name" value="Peptidase_M16_M"/>
    <property type="match status" value="1"/>
</dbReference>
<feature type="domain" description="Peptidase M16 C-terminal" evidence="17">
    <location>
        <begin position="218"/>
        <end position="396"/>
    </location>
</feature>
<evidence type="ECO:0000256" key="2">
    <source>
        <dbReference type="ARBA" id="ARBA00002184"/>
    </source>
</evidence>
<evidence type="ECO:0000256" key="7">
    <source>
        <dbReference type="ARBA" id="ARBA00022723"/>
    </source>
</evidence>
<evidence type="ECO:0000259" key="17">
    <source>
        <dbReference type="Pfam" id="PF05193"/>
    </source>
</evidence>
<proteinExistence type="inferred from homology"/>
<dbReference type="GO" id="GO:0046872">
    <property type="term" value="F:metal ion binding"/>
    <property type="evidence" value="ECO:0007669"/>
    <property type="project" value="UniProtKB-KW"/>
</dbReference>
<name>A0AAI9MR52_MORMO</name>
<feature type="signal peptide" evidence="15">
    <location>
        <begin position="1"/>
        <end position="26"/>
    </location>
</feature>
<evidence type="ECO:0000256" key="6">
    <source>
        <dbReference type="ARBA" id="ARBA00022670"/>
    </source>
</evidence>
<evidence type="ECO:0000256" key="13">
    <source>
        <dbReference type="ARBA" id="ARBA00033450"/>
    </source>
</evidence>
<dbReference type="GO" id="GO:0004222">
    <property type="term" value="F:metalloendopeptidase activity"/>
    <property type="evidence" value="ECO:0007669"/>
    <property type="project" value="UniProtKB-EC"/>
</dbReference>
<dbReference type="EC" id="3.4.24.55" evidence="4"/>
<dbReference type="GO" id="GO:0005737">
    <property type="term" value="C:cytoplasm"/>
    <property type="evidence" value="ECO:0007669"/>
    <property type="project" value="UniProtKB-ARBA"/>
</dbReference>
<dbReference type="InterPro" id="IPR011765">
    <property type="entry name" value="Pept_M16_N"/>
</dbReference>
<evidence type="ECO:0000256" key="4">
    <source>
        <dbReference type="ARBA" id="ARBA00012449"/>
    </source>
</evidence>
<dbReference type="FunFam" id="3.30.830.10:FF:000012">
    <property type="entry name" value="Protease 3"/>
    <property type="match status" value="1"/>
</dbReference>
<evidence type="ECO:0000256" key="14">
    <source>
        <dbReference type="RuleBase" id="RU004447"/>
    </source>
</evidence>
<feature type="chain" id="PRO_5042572634" description="Protease 3" evidence="15">
    <location>
        <begin position="27"/>
        <end position="963"/>
    </location>
</feature>
<evidence type="ECO:0000259" key="18">
    <source>
        <dbReference type="Pfam" id="PF16187"/>
    </source>
</evidence>
<evidence type="ECO:0000256" key="10">
    <source>
        <dbReference type="ARBA" id="ARBA00023049"/>
    </source>
</evidence>
<evidence type="ECO:0000256" key="1">
    <source>
        <dbReference type="ARBA" id="ARBA00001947"/>
    </source>
</evidence>
<feature type="domain" description="Peptidase M16 N-terminal" evidence="16">
    <location>
        <begin position="58"/>
        <end position="191"/>
    </location>
</feature>
<organism evidence="20">
    <name type="scientific">Morganella morganii</name>
    <name type="common">Proteus morganii</name>
    <dbReference type="NCBI Taxonomy" id="582"/>
    <lineage>
        <taxon>Bacteria</taxon>
        <taxon>Pseudomonadati</taxon>
        <taxon>Pseudomonadota</taxon>
        <taxon>Gammaproteobacteria</taxon>
        <taxon>Enterobacterales</taxon>
        <taxon>Morganellaceae</taxon>
        <taxon>Morganella</taxon>
    </lineage>
</organism>
<dbReference type="Gene3D" id="3.30.830.10">
    <property type="entry name" value="Metalloenzyme, LuxS/M16 peptidase-like"/>
    <property type="match status" value="4"/>
</dbReference>
<evidence type="ECO:0000259" key="16">
    <source>
        <dbReference type="Pfam" id="PF00675"/>
    </source>
</evidence>
<dbReference type="PANTHER" id="PTHR43690">
    <property type="entry name" value="NARDILYSIN"/>
    <property type="match status" value="1"/>
</dbReference>
<dbReference type="Pfam" id="PF05193">
    <property type="entry name" value="Peptidase_M16_C"/>
    <property type="match status" value="1"/>
</dbReference>
<evidence type="ECO:0000256" key="3">
    <source>
        <dbReference type="ARBA" id="ARBA00007261"/>
    </source>
</evidence>
<dbReference type="InterPro" id="IPR032632">
    <property type="entry name" value="Peptidase_M16_M"/>
</dbReference>
<dbReference type="NCBIfam" id="NF011681">
    <property type="entry name" value="PRK15101.1"/>
    <property type="match status" value="1"/>
</dbReference>
<dbReference type="SUPFAM" id="SSF63411">
    <property type="entry name" value="LuxS/MPP-like metallohydrolase"/>
    <property type="match status" value="4"/>
</dbReference>
<dbReference type="InterPro" id="IPR011249">
    <property type="entry name" value="Metalloenz_LuxS/M16"/>
</dbReference>
<evidence type="ECO:0000256" key="5">
    <source>
        <dbReference type="ARBA" id="ARBA00017565"/>
    </source>
</evidence>
<dbReference type="InterPro" id="IPR050626">
    <property type="entry name" value="Peptidase_M16"/>
</dbReference>
<dbReference type="AlphaFoldDB" id="A0AAI9MR52"/>
<dbReference type="PANTHER" id="PTHR43690:SF18">
    <property type="entry name" value="INSULIN-DEGRADING ENZYME-RELATED"/>
    <property type="match status" value="1"/>
</dbReference>
<keyword evidence="10" id="KW-0482">Metalloprotease</keyword>
<keyword evidence="6" id="KW-0645">Protease</keyword>
<comment type="caution">
    <text evidence="20">The sequence shown here is derived from an EMBL/GenBank/DDBJ whole genome shotgun (WGS) entry which is preliminary data.</text>
</comment>
<evidence type="ECO:0000313" key="20">
    <source>
        <dbReference type="EMBL" id="EMO9456233.1"/>
    </source>
</evidence>
<keyword evidence="9" id="KW-0862">Zinc</keyword>
<evidence type="ECO:0000256" key="8">
    <source>
        <dbReference type="ARBA" id="ARBA00022801"/>
    </source>
</evidence>
<keyword evidence="7" id="KW-0479">Metal-binding</keyword>
<evidence type="ECO:0000259" key="19">
    <source>
        <dbReference type="Pfam" id="PF22456"/>
    </source>
</evidence>
<keyword evidence="15" id="KW-0732">Signal</keyword>
<dbReference type="InterPro" id="IPR007863">
    <property type="entry name" value="Peptidase_M16_C"/>
</dbReference>
<gene>
    <name evidence="20" type="primary">ptrA</name>
    <name evidence="20" type="ORF">PN925_001600</name>
</gene>
<dbReference type="PROSITE" id="PS00143">
    <property type="entry name" value="INSULINASE"/>
    <property type="match status" value="1"/>
</dbReference>
<dbReference type="Pfam" id="PF00675">
    <property type="entry name" value="Peptidase_M16"/>
    <property type="match status" value="1"/>
</dbReference>
<reference evidence="20" key="1">
    <citation type="submission" date="2024-02" db="EMBL/GenBank/DDBJ databases">
        <authorList>
            <consortium name="Clinical and Environmental Microbiology Branch: Whole genome sequencing antimicrobial resistance pathogens in the healthcare setting"/>
        </authorList>
    </citation>
    <scope>NUCLEOTIDE SEQUENCE</scope>
    <source>
        <strain evidence="20">2023KU-00017</strain>
    </source>
</reference>
<dbReference type="Pfam" id="PF22456">
    <property type="entry name" value="PqqF-like_C_4"/>
    <property type="match status" value="1"/>
</dbReference>
<feature type="domain" description="Coenzyme PQQ synthesis protein F-like C-terminal lobe" evidence="19">
    <location>
        <begin position="780"/>
        <end position="878"/>
    </location>
</feature>
<dbReference type="GO" id="GO:0006508">
    <property type="term" value="P:proteolysis"/>
    <property type="evidence" value="ECO:0007669"/>
    <property type="project" value="UniProtKB-KW"/>
</dbReference>
<accession>A0AAI9MR52</accession>
<protein>
    <recommendedName>
        <fullName evidence="5">Protease 3</fullName>
        <ecNumber evidence="4">3.4.24.55</ecNumber>
    </recommendedName>
    <alternativeName>
        <fullName evidence="13">Pitrilysin</fullName>
    </alternativeName>
    <alternativeName>
        <fullName evidence="12">Protease III</fullName>
    </alternativeName>
    <alternativeName>
        <fullName evidence="11">Protease pi</fullName>
    </alternativeName>
</protein>
<evidence type="ECO:0000256" key="12">
    <source>
        <dbReference type="ARBA" id="ARBA00031184"/>
    </source>
</evidence>
<comment type="similarity">
    <text evidence="3 14">Belongs to the peptidase M16 family.</text>
</comment>
<dbReference type="InterPro" id="IPR054734">
    <property type="entry name" value="PqqF-like_C_4"/>
</dbReference>